<gene>
    <name evidence="5" type="ORF">MESMUL_13750</name>
</gene>
<keyword evidence="2" id="KW-0378">Hydrolase</keyword>
<dbReference type="InterPro" id="IPR036264">
    <property type="entry name" value="Bact_exopeptidase_dim_dom"/>
</dbReference>
<dbReference type="InterPro" id="IPR050072">
    <property type="entry name" value="Peptidase_M20A"/>
</dbReference>
<dbReference type="InterPro" id="IPR017150">
    <property type="entry name" value="Pept_M20_glutamate_carboxypep"/>
</dbReference>
<accession>A0A388SF26</accession>
<sequence>MTPEIESLFRDVDQAKPDMRATWAYLVNHDSGSKNKAAVDALQAFAAHTLKKCGFSVRFHEYEEAGNLLVAERGDMTKPFICLVGHLDTVFPDGEAAERPFTIRDGIVTGPGCLDMKGGITILLSAIRILAARGWDRHPVKILISGDEETAHRGSKAARDLVEEASGGFVGLNLDTGFADGSVVLGRKGYAVYRVEVSGVGAHAGNNPEDGRSAIIELAHKMIDINDLADHEAGTLINVGVMGGGTVPNAIPDKAWCTVDVRFTKAAEMERVKRAMAELETKRYIEGTETKAELKVDIPAMERTEASEALFARVNDLAVSCGLPEMKPISTGGGSDSVFLSRAGVPTICSLGVRGEFNHTEREYAIEETLYERTKLLLAVLQTI</sequence>
<dbReference type="PANTHER" id="PTHR43808">
    <property type="entry name" value="ACETYLORNITHINE DEACETYLASE"/>
    <property type="match status" value="1"/>
</dbReference>
<evidence type="ECO:0000256" key="1">
    <source>
        <dbReference type="ARBA" id="ARBA00022723"/>
    </source>
</evidence>
<comment type="caution">
    <text evidence="5">The sequence shown here is derived from an EMBL/GenBank/DDBJ whole genome shotgun (WGS) entry which is preliminary data.</text>
</comment>
<dbReference type="GO" id="GO:0004180">
    <property type="term" value="F:carboxypeptidase activity"/>
    <property type="evidence" value="ECO:0007669"/>
    <property type="project" value="UniProtKB-KW"/>
</dbReference>
<accession>A0A401LMT1</accession>
<dbReference type="AlphaFoldDB" id="A0A388SF26"/>
<dbReference type="PANTHER" id="PTHR43808:SF9">
    <property type="entry name" value="BLL0789 PROTEIN"/>
    <property type="match status" value="1"/>
</dbReference>
<dbReference type="EMBL" id="BGZJ01000001">
    <property type="protein sequence ID" value="GBO94021.1"/>
    <property type="molecule type" value="Genomic_DNA"/>
</dbReference>
<dbReference type="CDD" id="cd03885">
    <property type="entry name" value="M20_CPDG2"/>
    <property type="match status" value="1"/>
</dbReference>
<dbReference type="InterPro" id="IPR002933">
    <property type="entry name" value="Peptidase_M20"/>
</dbReference>
<dbReference type="Pfam" id="PF01546">
    <property type="entry name" value="Peptidase_M20"/>
    <property type="match status" value="1"/>
</dbReference>
<proteinExistence type="predicted"/>
<evidence type="ECO:0000256" key="3">
    <source>
        <dbReference type="PIRSR" id="PIRSR037238-1"/>
    </source>
</evidence>
<keyword evidence="6" id="KW-1185">Reference proteome</keyword>
<evidence type="ECO:0000313" key="5">
    <source>
        <dbReference type="EMBL" id="GBO94021.1"/>
    </source>
</evidence>
<dbReference type="Gene3D" id="3.30.70.360">
    <property type="match status" value="1"/>
</dbReference>
<reference evidence="5 6" key="1">
    <citation type="journal article" date="2018" name="Int. J. Syst. Evol. Microbiol.">
        <title>Mesosutterella multiformis gen. nov., sp. nov., a member of the family Sutterellaceae and Sutterella megalosphaeroides sp. nov., isolated from human faeces.</title>
        <authorList>
            <person name="Sakamoto M."/>
            <person name="Ikeyama N."/>
            <person name="Kunihiro T."/>
            <person name="Iino T."/>
            <person name="Yuki M."/>
            <person name="Ohkuma M."/>
        </authorList>
    </citation>
    <scope>NUCLEOTIDE SEQUENCE [LARGE SCALE GENOMIC DNA]</scope>
    <source>
        <strain evidence="5 6">4NBBH2</strain>
    </source>
</reference>
<dbReference type="RefSeq" id="WP_160117879.1">
    <property type="nucleotide sequence ID" value="NZ_BHWA01000009.1"/>
</dbReference>
<evidence type="ECO:0000259" key="4">
    <source>
        <dbReference type="Pfam" id="PF07687"/>
    </source>
</evidence>
<keyword evidence="5" id="KW-0645">Protease</keyword>
<evidence type="ECO:0000256" key="2">
    <source>
        <dbReference type="ARBA" id="ARBA00022801"/>
    </source>
</evidence>
<protein>
    <submittedName>
        <fullName evidence="5">Glutamate carboxypeptidase</fullName>
    </submittedName>
</protein>
<evidence type="ECO:0000313" key="6">
    <source>
        <dbReference type="Proteomes" id="UP000266091"/>
    </source>
</evidence>
<feature type="domain" description="Peptidase M20 dimerisation" evidence="4">
    <location>
        <begin position="186"/>
        <end position="286"/>
    </location>
</feature>
<keyword evidence="5" id="KW-0121">Carboxypeptidase</keyword>
<feature type="active site" evidence="3">
    <location>
        <position position="88"/>
    </location>
</feature>
<dbReference type="Proteomes" id="UP000266091">
    <property type="component" value="Unassembled WGS sequence"/>
</dbReference>
<dbReference type="PIRSF" id="PIRSF037238">
    <property type="entry name" value="Carboxypeptidase_G2"/>
    <property type="match status" value="1"/>
</dbReference>
<dbReference type="Gene3D" id="3.40.630.10">
    <property type="entry name" value="Zn peptidases"/>
    <property type="match status" value="1"/>
</dbReference>
<feature type="active site" description="Proton acceptor" evidence="3">
    <location>
        <position position="148"/>
    </location>
</feature>
<dbReference type="InterPro" id="IPR011650">
    <property type="entry name" value="Peptidase_M20_dimer"/>
</dbReference>
<name>A0A388SF26_9BURK</name>
<dbReference type="SUPFAM" id="SSF55031">
    <property type="entry name" value="Bacterial exopeptidase dimerisation domain"/>
    <property type="match status" value="1"/>
</dbReference>
<organism evidence="5 6">
    <name type="scientific">Mesosutterella multiformis</name>
    <dbReference type="NCBI Taxonomy" id="2259133"/>
    <lineage>
        <taxon>Bacteria</taxon>
        <taxon>Pseudomonadati</taxon>
        <taxon>Pseudomonadota</taxon>
        <taxon>Betaproteobacteria</taxon>
        <taxon>Burkholderiales</taxon>
        <taxon>Sutterellaceae</taxon>
        <taxon>Mesosutterella</taxon>
    </lineage>
</organism>
<dbReference type="Pfam" id="PF07687">
    <property type="entry name" value="M20_dimer"/>
    <property type="match status" value="1"/>
</dbReference>
<keyword evidence="1" id="KW-0479">Metal-binding</keyword>
<dbReference type="GO" id="GO:0046872">
    <property type="term" value="F:metal ion binding"/>
    <property type="evidence" value="ECO:0007669"/>
    <property type="project" value="UniProtKB-KW"/>
</dbReference>
<dbReference type="SUPFAM" id="SSF53187">
    <property type="entry name" value="Zn-dependent exopeptidases"/>
    <property type="match status" value="1"/>
</dbReference>